<proteinExistence type="inferred from homology"/>
<keyword evidence="5" id="KW-1185">Reference proteome</keyword>
<feature type="repeat" description="PPR" evidence="3">
    <location>
        <begin position="210"/>
        <end position="244"/>
    </location>
</feature>
<comment type="similarity">
    <text evidence="1">Belongs to the PPR family. P subfamily.</text>
</comment>
<feature type="repeat" description="PPR" evidence="3">
    <location>
        <begin position="560"/>
        <end position="594"/>
    </location>
</feature>
<gene>
    <name evidence="4" type="ORF">MERR_LOCUS27351</name>
</gene>
<comment type="caution">
    <text evidence="4">The sequence shown here is derived from an EMBL/GenBank/DDBJ whole genome shotgun (WGS) entry which is preliminary data.</text>
</comment>
<keyword evidence="2" id="KW-0677">Repeat</keyword>
<feature type="repeat" description="PPR" evidence="3">
    <location>
        <begin position="246"/>
        <end position="276"/>
    </location>
</feature>
<organism evidence="4 5">
    <name type="scientific">Microthlaspi erraticum</name>
    <dbReference type="NCBI Taxonomy" id="1685480"/>
    <lineage>
        <taxon>Eukaryota</taxon>
        <taxon>Viridiplantae</taxon>
        <taxon>Streptophyta</taxon>
        <taxon>Embryophyta</taxon>
        <taxon>Tracheophyta</taxon>
        <taxon>Spermatophyta</taxon>
        <taxon>Magnoliopsida</taxon>
        <taxon>eudicotyledons</taxon>
        <taxon>Gunneridae</taxon>
        <taxon>Pentapetalae</taxon>
        <taxon>rosids</taxon>
        <taxon>malvids</taxon>
        <taxon>Brassicales</taxon>
        <taxon>Brassicaceae</taxon>
        <taxon>Coluteocarpeae</taxon>
        <taxon>Microthlaspi</taxon>
    </lineage>
</organism>
<dbReference type="Gene3D" id="1.25.40.10">
    <property type="entry name" value="Tetratricopeptide repeat domain"/>
    <property type="match status" value="5"/>
</dbReference>
<protein>
    <recommendedName>
        <fullName evidence="6">Pentacotripeptide-repeat region of PRORP domain-containing protein</fullName>
    </recommendedName>
</protein>
<dbReference type="Pfam" id="PF13041">
    <property type="entry name" value="PPR_2"/>
    <property type="match status" value="4"/>
</dbReference>
<dbReference type="InterPro" id="IPR011990">
    <property type="entry name" value="TPR-like_helical_dom_sf"/>
</dbReference>
<feature type="repeat" description="PPR" evidence="3">
    <location>
        <begin position="525"/>
        <end position="559"/>
    </location>
</feature>
<evidence type="ECO:0000256" key="2">
    <source>
        <dbReference type="ARBA" id="ARBA00022737"/>
    </source>
</evidence>
<evidence type="ECO:0000313" key="5">
    <source>
        <dbReference type="Proteomes" id="UP000467841"/>
    </source>
</evidence>
<sequence>MRFLCRRLLNSVDAIAGVNSRRYATKYVAKVTSSSPSGRTLSAEVSFPTPLPTDVRGYTLPRRHLICRATNLLLRHRGGAAGTSSNLSDAFSDLSDYLSSLSLSLTPDEASEILKSLNCPRLAVEFFQFVPSVCPTAHSDPFLYNRIISILSNSNLPDRFDLVLSILDLMAKSNVRGNISAVNILIGFFGNTDDLQLCLRLVKKWELKMNSYTYKCLLQAYLRSRDSSKAFDLYCEIKRGGKHNLDIFASNMLLDALAKDEKIDQALQVFEDIKKRHRRGDEYTYTIMMRTMGRIGRYNEAIALFNEMITEGLTHNNVVAYNTLIEVLAKGKMVDKAIQVFARMVEKCCGPNEFTYELVLKLLVAEGELVRLDGIVEMSKKYMTQGIYSHLVRTLSKLGHLSEAHRLFCDMWSFPVRGERDSYMAMLESLCGAGKTVEAMEMLSKIHEKGVVTDATMYNAVFKALGNLKQVSHIHDLFEKMKKDGPEPDVFTYNILISSFGRAGEVDEAVKVFEELESNSGFKPDVVSYNSLINSLGKNGDVDEAHVRFKEMQERGFNPDVYTYSTLIECFGKTERIEMAYRLLEEMVAKGCQPNLVTYNTFLDCLEKSGRTAEAVDLYAKMKQQGLTPDSITYTTLERLQSGSHGKSRIRRKNPITGWVVSPL</sequence>
<dbReference type="SUPFAM" id="SSF81901">
    <property type="entry name" value="HCP-like"/>
    <property type="match status" value="2"/>
</dbReference>
<feature type="repeat" description="PPR" evidence="3">
    <location>
        <begin position="317"/>
        <end position="351"/>
    </location>
</feature>
<feature type="repeat" description="PPR" evidence="3">
    <location>
        <begin position="595"/>
        <end position="629"/>
    </location>
</feature>
<dbReference type="Pfam" id="PF12854">
    <property type="entry name" value="PPR_1"/>
    <property type="match status" value="1"/>
</dbReference>
<accession>A0A6D2JGJ2</accession>
<dbReference type="NCBIfam" id="TIGR00756">
    <property type="entry name" value="PPR"/>
    <property type="match status" value="9"/>
</dbReference>
<dbReference type="InterPro" id="IPR002885">
    <property type="entry name" value="PPR_rpt"/>
</dbReference>
<evidence type="ECO:0008006" key="6">
    <source>
        <dbReference type="Google" id="ProtNLM"/>
    </source>
</evidence>
<dbReference type="OrthoDB" id="5588846at2759"/>
<dbReference type="PANTHER" id="PTHR47447">
    <property type="entry name" value="OS03G0856100 PROTEIN"/>
    <property type="match status" value="1"/>
</dbReference>
<feature type="repeat" description="PPR" evidence="3">
    <location>
        <begin position="489"/>
        <end position="524"/>
    </location>
</feature>
<dbReference type="PANTHER" id="PTHR47447:SF17">
    <property type="entry name" value="OS12G0638900 PROTEIN"/>
    <property type="match status" value="1"/>
</dbReference>
<dbReference type="AlphaFoldDB" id="A0A6D2JGJ2"/>
<dbReference type="Proteomes" id="UP000467841">
    <property type="component" value="Unassembled WGS sequence"/>
</dbReference>
<feature type="repeat" description="PPR" evidence="3">
    <location>
        <begin position="454"/>
        <end position="488"/>
    </location>
</feature>
<evidence type="ECO:0000256" key="1">
    <source>
        <dbReference type="ARBA" id="ARBA00007626"/>
    </source>
</evidence>
<evidence type="ECO:0000313" key="4">
    <source>
        <dbReference type="EMBL" id="CAA7040116.1"/>
    </source>
</evidence>
<name>A0A6D2JGJ2_9BRAS</name>
<reference evidence="4" key="1">
    <citation type="submission" date="2020-01" db="EMBL/GenBank/DDBJ databases">
        <authorList>
            <person name="Mishra B."/>
        </authorList>
    </citation>
    <scope>NUCLEOTIDE SEQUENCE [LARGE SCALE GENOMIC DNA]</scope>
</reference>
<dbReference type="PROSITE" id="PS51375">
    <property type="entry name" value="PPR"/>
    <property type="match status" value="10"/>
</dbReference>
<evidence type="ECO:0000256" key="3">
    <source>
        <dbReference type="PROSITE-ProRule" id="PRU00708"/>
    </source>
</evidence>
<feature type="repeat" description="PPR" evidence="3">
    <location>
        <begin position="281"/>
        <end position="315"/>
    </location>
</feature>
<dbReference type="Pfam" id="PF01535">
    <property type="entry name" value="PPR"/>
    <property type="match status" value="3"/>
</dbReference>
<dbReference type="EMBL" id="CACVBM020001223">
    <property type="protein sequence ID" value="CAA7040116.1"/>
    <property type="molecule type" value="Genomic_DNA"/>
</dbReference>
<feature type="repeat" description="PPR" evidence="3">
    <location>
        <begin position="419"/>
        <end position="453"/>
    </location>
</feature>